<gene>
    <name evidence="2" type="ORF">LSAA_8971</name>
</gene>
<name>A0A7R8CSY2_LEPSM</name>
<dbReference type="AlphaFoldDB" id="A0A7R8CSY2"/>
<protein>
    <submittedName>
        <fullName evidence="2">(salmon louse) hypothetical protein</fullName>
    </submittedName>
</protein>
<dbReference type="Proteomes" id="UP000675881">
    <property type="component" value="Chromosome 4"/>
</dbReference>
<evidence type="ECO:0000256" key="1">
    <source>
        <dbReference type="SAM" id="MobiDB-lite"/>
    </source>
</evidence>
<reference evidence="2" key="1">
    <citation type="submission" date="2021-02" db="EMBL/GenBank/DDBJ databases">
        <authorList>
            <person name="Bekaert M."/>
        </authorList>
    </citation>
    <scope>NUCLEOTIDE SEQUENCE</scope>
    <source>
        <strain evidence="2">IoA-00</strain>
    </source>
</reference>
<keyword evidence="3" id="KW-1185">Reference proteome</keyword>
<feature type="region of interest" description="Disordered" evidence="1">
    <location>
        <begin position="214"/>
        <end position="239"/>
    </location>
</feature>
<evidence type="ECO:0000313" key="3">
    <source>
        <dbReference type="Proteomes" id="UP000675881"/>
    </source>
</evidence>
<sequence length="287" mass="32520">MLIGNWKRQFLDKILLLATASSQLKLELNMNSPEVTRSNITLLWGMAHESKCKSTNGARQIIIRQSPANKIPSEAAESVKAHISSIDTIESHNCWATTKPTRAEDRRNKIFCTSMIHFLTASTYITTIEHKYFKPVQSHMESDSMHSAIQRSFKNKNVDFPSGYVQHIISARSNIPNTVVEITHEDILDFKMLNDRSIKSESFSGIINTQTTKSISNRTRSNGGSETCSESGSESIPLNKEKKKADIHELLPFCTSRQMAILFYNSLKCENWKIQDCSENKKFRTGL</sequence>
<organism evidence="2 3">
    <name type="scientific">Lepeophtheirus salmonis</name>
    <name type="common">Salmon louse</name>
    <name type="synonym">Caligus salmonis</name>
    <dbReference type="NCBI Taxonomy" id="72036"/>
    <lineage>
        <taxon>Eukaryota</taxon>
        <taxon>Metazoa</taxon>
        <taxon>Ecdysozoa</taxon>
        <taxon>Arthropoda</taxon>
        <taxon>Crustacea</taxon>
        <taxon>Multicrustacea</taxon>
        <taxon>Hexanauplia</taxon>
        <taxon>Copepoda</taxon>
        <taxon>Siphonostomatoida</taxon>
        <taxon>Caligidae</taxon>
        <taxon>Lepeophtheirus</taxon>
    </lineage>
</organism>
<feature type="compositionally biased region" description="Low complexity" evidence="1">
    <location>
        <begin position="221"/>
        <end position="235"/>
    </location>
</feature>
<evidence type="ECO:0000313" key="2">
    <source>
        <dbReference type="EMBL" id="CAF2920697.1"/>
    </source>
</evidence>
<accession>A0A7R8CSY2</accession>
<proteinExistence type="predicted"/>
<dbReference type="EMBL" id="HG994583">
    <property type="protein sequence ID" value="CAF2920697.1"/>
    <property type="molecule type" value="Genomic_DNA"/>
</dbReference>